<keyword evidence="2" id="KW-1185">Reference proteome</keyword>
<proteinExistence type="predicted"/>
<dbReference type="EMBL" id="NBNE01010490">
    <property type="protein sequence ID" value="OWY97410.1"/>
    <property type="molecule type" value="Genomic_DNA"/>
</dbReference>
<dbReference type="Proteomes" id="UP000198211">
    <property type="component" value="Unassembled WGS sequence"/>
</dbReference>
<accession>A0A225UWC5</accession>
<evidence type="ECO:0000313" key="2">
    <source>
        <dbReference type="Proteomes" id="UP000198211"/>
    </source>
</evidence>
<sequence length="112" mass="12437">MNYGKAAMGGPRVKKWQQAICDEIESLEQNDDTKRAVEMTYGKRVPDRHGDVPTVCVEVDKEDDLDTSLDVPLGMIISKENLAFLDVESKRELALWLKKGCMALSCLGGYGT</sequence>
<comment type="caution">
    <text evidence="1">The sequence shown here is derived from an EMBL/GenBank/DDBJ whole genome shotgun (WGS) entry which is preliminary data.</text>
</comment>
<evidence type="ECO:0000313" key="1">
    <source>
        <dbReference type="EMBL" id="OWY97410.1"/>
    </source>
</evidence>
<gene>
    <name evidence="1" type="ORF">PHMEG_00032063</name>
</gene>
<protein>
    <submittedName>
        <fullName evidence="1">RxLR effector protein</fullName>
    </submittedName>
</protein>
<name>A0A225UWC5_9STRA</name>
<dbReference type="AlphaFoldDB" id="A0A225UWC5"/>
<reference evidence="2" key="1">
    <citation type="submission" date="2017-03" db="EMBL/GenBank/DDBJ databases">
        <title>Phytopthora megakarya and P. palmivora, two closely related causual agents of cacao black pod achieved similar genome size and gene model numbers by different mechanisms.</title>
        <authorList>
            <person name="Ali S."/>
            <person name="Shao J."/>
            <person name="Larry D.J."/>
            <person name="Kronmiller B."/>
            <person name="Shen D."/>
            <person name="Strem M.D."/>
            <person name="Melnick R.L."/>
            <person name="Guiltinan M.J."/>
            <person name="Tyler B.M."/>
            <person name="Meinhardt L.W."/>
            <person name="Bailey B.A."/>
        </authorList>
    </citation>
    <scope>NUCLEOTIDE SEQUENCE [LARGE SCALE GENOMIC DNA]</scope>
    <source>
        <strain evidence="2">zdho120</strain>
    </source>
</reference>
<organism evidence="1 2">
    <name type="scientific">Phytophthora megakarya</name>
    <dbReference type="NCBI Taxonomy" id="4795"/>
    <lineage>
        <taxon>Eukaryota</taxon>
        <taxon>Sar</taxon>
        <taxon>Stramenopiles</taxon>
        <taxon>Oomycota</taxon>
        <taxon>Peronosporomycetes</taxon>
        <taxon>Peronosporales</taxon>
        <taxon>Peronosporaceae</taxon>
        <taxon>Phytophthora</taxon>
    </lineage>
</organism>